<feature type="compositionally biased region" description="Low complexity" evidence="4">
    <location>
        <begin position="877"/>
        <end position="889"/>
    </location>
</feature>
<feature type="region of interest" description="Disordered" evidence="4">
    <location>
        <begin position="724"/>
        <end position="809"/>
    </location>
</feature>
<comment type="subcellular location">
    <subcellularLocation>
        <location evidence="1">Cytoplasm</location>
        <location evidence="1">Cytoskeleton</location>
    </subcellularLocation>
</comment>
<evidence type="ECO:0000256" key="3">
    <source>
        <dbReference type="ARBA" id="ARBA00023212"/>
    </source>
</evidence>
<feature type="compositionally biased region" description="Low complexity" evidence="4">
    <location>
        <begin position="487"/>
        <end position="511"/>
    </location>
</feature>
<gene>
    <name evidence="6" type="ORF">EI97DRAFT_461557</name>
</gene>
<feature type="compositionally biased region" description="Polar residues" evidence="4">
    <location>
        <begin position="629"/>
        <end position="645"/>
    </location>
</feature>
<keyword evidence="2" id="KW-0963">Cytoplasm</keyword>
<feature type="region of interest" description="Disordered" evidence="4">
    <location>
        <begin position="1"/>
        <end position="24"/>
    </location>
</feature>
<feature type="region of interest" description="Disordered" evidence="4">
    <location>
        <begin position="586"/>
        <end position="654"/>
    </location>
</feature>
<feature type="compositionally biased region" description="Polar residues" evidence="4">
    <location>
        <begin position="995"/>
        <end position="1011"/>
    </location>
</feature>
<feature type="region of interest" description="Disordered" evidence="4">
    <location>
        <begin position="394"/>
        <end position="425"/>
    </location>
</feature>
<evidence type="ECO:0000313" key="6">
    <source>
        <dbReference type="EMBL" id="KAF2272945.1"/>
    </source>
</evidence>
<dbReference type="PROSITE" id="PS51460">
    <property type="entry name" value="GAR"/>
    <property type="match status" value="1"/>
</dbReference>
<dbReference type="Proteomes" id="UP000800097">
    <property type="component" value="Unassembled WGS sequence"/>
</dbReference>
<evidence type="ECO:0000256" key="1">
    <source>
        <dbReference type="ARBA" id="ARBA00004245"/>
    </source>
</evidence>
<evidence type="ECO:0000256" key="2">
    <source>
        <dbReference type="ARBA" id="ARBA00022490"/>
    </source>
</evidence>
<evidence type="ECO:0000259" key="5">
    <source>
        <dbReference type="PROSITE" id="PS51460"/>
    </source>
</evidence>
<feature type="domain" description="GAR" evidence="5">
    <location>
        <begin position="620"/>
        <end position="707"/>
    </location>
</feature>
<organism evidence="6 7">
    <name type="scientific">Westerdykella ornata</name>
    <dbReference type="NCBI Taxonomy" id="318751"/>
    <lineage>
        <taxon>Eukaryota</taxon>
        <taxon>Fungi</taxon>
        <taxon>Dikarya</taxon>
        <taxon>Ascomycota</taxon>
        <taxon>Pezizomycotina</taxon>
        <taxon>Dothideomycetes</taxon>
        <taxon>Pleosporomycetidae</taxon>
        <taxon>Pleosporales</taxon>
        <taxon>Sporormiaceae</taxon>
        <taxon>Westerdykella</taxon>
    </lineage>
</organism>
<feature type="compositionally biased region" description="Basic and acidic residues" evidence="4">
    <location>
        <begin position="410"/>
        <end position="420"/>
    </location>
</feature>
<reference evidence="6" key="1">
    <citation type="journal article" date="2020" name="Stud. Mycol.">
        <title>101 Dothideomycetes genomes: a test case for predicting lifestyles and emergence of pathogens.</title>
        <authorList>
            <person name="Haridas S."/>
            <person name="Albert R."/>
            <person name="Binder M."/>
            <person name="Bloem J."/>
            <person name="Labutti K."/>
            <person name="Salamov A."/>
            <person name="Andreopoulos B."/>
            <person name="Baker S."/>
            <person name="Barry K."/>
            <person name="Bills G."/>
            <person name="Bluhm B."/>
            <person name="Cannon C."/>
            <person name="Castanera R."/>
            <person name="Culley D."/>
            <person name="Daum C."/>
            <person name="Ezra D."/>
            <person name="Gonzalez J."/>
            <person name="Henrissat B."/>
            <person name="Kuo A."/>
            <person name="Liang C."/>
            <person name="Lipzen A."/>
            <person name="Lutzoni F."/>
            <person name="Magnuson J."/>
            <person name="Mondo S."/>
            <person name="Nolan M."/>
            <person name="Ohm R."/>
            <person name="Pangilinan J."/>
            <person name="Park H.-J."/>
            <person name="Ramirez L."/>
            <person name="Alfaro M."/>
            <person name="Sun H."/>
            <person name="Tritt A."/>
            <person name="Yoshinaga Y."/>
            <person name="Zwiers L.-H."/>
            <person name="Turgeon B."/>
            <person name="Goodwin S."/>
            <person name="Spatafora J."/>
            <person name="Crous P."/>
            <person name="Grigoriev I."/>
        </authorList>
    </citation>
    <scope>NUCLEOTIDE SEQUENCE</scope>
    <source>
        <strain evidence="6">CBS 379.55</strain>
    </source>
</reference>
<accession>A0A6A6J9D1</accession>
<feature type="region of interest" description="Disordered" evidence="4">
    <location>
        <begin position="975"/>
        <end position="1021"/>
    </location>
</feature>
<name>A0A6A6J9D1_WESOR</name>
<dbReference type="GeneID" id="54554384"/>
<evidence type="ECO:0000256" key="4">
    <source>
        <dbReference type="SAM" id="MobiDB-lite"/>
    </source>
</evidence>
<dbReference type="GO" id="GO:0005856">
    <property type="term" value="C:cytoskeleton"/>
    <property type="evidence" value="ECO:0007669"/>
    <property type="project" value="UniProtKB-SubCell"/>
</dbReference>
<dbReference type="GO" id="GO:0008017">
    <property type="term" value="F:microtubule binding"/>
    <property type="evidence" value="ECO:0007669"/>
    <property type="project" value="InterPro"/>
</dbReference>
<dbReference type="Pfam" id="PF02187">
    <property type="entry name" value="GAS2"/>
    <property type="match status" value="1"/>
</dbReference>
<dbReference type="OrthoDB" id="5409589at2759"/>
<evidence type="ECO:0000313" key="7">
    <source>
        <dbReference type="Proteomes" id="UP000800097"/>
    </source>
</evidence>
<dbReference type="InterPro" id="IPR003108">
    <property type="entry name" value="GAR_dom"/>
</dbReference>
<keyword evidence="7" id="KW-1185">Reference proteome</keyword>
<proteinExistence type="predicted"/>
<dbReference type="InterPro" id="IPR036534">
    <property type="entry name" value="GAR_dom_sf"/>
</dbReference>
<dbReference type="AlphaFoldDB" id="A0A6A6J9D1"/>
<feature type="region of interest" description="Disordered" evidence="4">
    <location>
        <begin position="840"/>
        <end position="889"/>
    </location>
</feature>
<feature type="region of interest" description="Disordered" evidence="4">
    <location>
        <begin position="476"/>
        <end position="537"/>
    </location>
</feature>
<feature type="compositionally biased region" description="Basic and acidic residues" evidence="4">
    <location>
        <begin position="724"/>
        <end position="738"/>
    </location>
</feature>
<keyword evidence="3" id="KW-0206">Cytoskeleton</keyword>
<dbReference type="EMBL" id="ML986515">
    <property type="protein sequence ID" value="KAF2272945.1"/>
    <property type="molecule type" value="Genomic_DNA"/>
</dbReference>
<dbReference type="RefSeq" id="XP_033650484.1">
    <property type="nucleotide sequence ID" value="XM_033801209.1"/>
</dbReference>
<dbReference type="SUPFAM" id="SSF143575">
    <property type="entry name" value="GAS2 domain-like"/>
    <property type="match status" value="1"/>
</dbReference>
<sequence length="1021" mass="112720">MPPIGRRGRPTASSEESRLRDLSPSDTLRAFTEQPMPFDTSLEEYSVFRCIDSLTPAEKNLGARVAKAAQRLQSWCQEIEQWRWTGSFEPPSEEILDKRRKEIEDCVREHVQGPMDVDSMGRLEYLGSLLAVEVEAHEARLDEISEELQTLEYDDLKEHLRDIYGPNRSRPPSAGYGAGQSRYVPLDDFSMLITQTLVASLPHYVQLQERLNTWTARLTILREVPRYVNGLQTIQKAMALGWDALQPPKDTSDRAFAKWEEAVNTIYGVLQDKISDLGRCLDGMLDALEGRDDCLPDKWIDDFESVEGDFKRWVAESRKRLIEFDLLRKTEQGVQVLTLRGGAGSDTESPHPAPVVPAVSLQTGIDSEDGCSTENTPQATNMDSRPRAVTAIKVGDLHSSSNPNPSPTEAAKEDMSHEADTVTTDSEYEEGDTVVHHEIEDVEGSFCGDPELIDPHDSKSPLVVTVQDSDDIHHLIHRPTTPRSRRNSNVSVTSGFSLSSSPRSLIEDSPSTRGANNRRAKAPRPQLNAAIGKRRPLKIMDDSALDDIPPWPPTQFSQQISPNGSTEELDRKISDILTTIPGNIRLTSQSTRDEARSTRGKLSSKPSRGYLRSTRSMNTLRNPPITLSAAKSSNPETGANGSTGRRSAASVRPDNDIKLYHLTHPGKEKPLKLFIRRVGENGERVMVRVGGGWADLGEYLRQYIEHHGRRTISEGRFEIHGLEGKKVLDKENQGEKADTTPGRPQSAMSSVKRDRRFSGGSTSTTTPKRVPLAPRAATSLSNTPGSAVLPEDEVTATPSTDASLRSWRGDEVGLAGPKAKKLDLSGEKLEWLEGMMKQARSVSSGNLLPPGGKPEGVGREGVSSRSESRNENRNGRPRTAGAGAAGPTAPAFADLGKFITKEEARKMAEAHPEWNRWILIPANEKDSMLARINVRLMSEGIPPVEMIILKWRVSQLLRDIQRKYTEGSIGGLLMGAGGPPHSPTHTPTHPEAGRSMQQSTQNQRSGYSPSDTRPYDPIRDV</sequence>
<dbReference type="Gene3D" id="3.30.920.20">
    <property type="entry name" value="Gas2-like domain"/>
    <property type="match status" value="1"/>
</dbReference>
<protein>
    <recommendedName>
        <fullName evidence="5">GAR domain-containing protein</fullName>
    </recommendedName>
</protein>